<feature type="region of interest" description="Disordered" evidence="1">
    <location>
        <begin position="101"/>
        <end position="124"/>
    </location>
</feature>
<evidence type="ECO:0000313" key="3">
    <source>
        <dbReference type="EMBL" id="MEE2039533.1"/>
    </source>
</evidence>
<feature type="transmembrane region" description="Helical" evidence="2">
    <location>
        <begin position="77"/>
        <end position="97"/>
    </location>
</feature>
<keyword evidence="2" id="KW-0812">Transmembrane</keyword>
<reference evidence="3 4" key="1">
    <citation type="submission" date="2023-08" db="EMBL/GenBank/DDBJ databases">
        <authorList>
            <person name="Girao M."/>
            <person name="Carvalho M.F."/>
        </authorList>
    </citation>
    <scope>NUCLEOTIDE SEQUENCE [LARGE SCALE GENOMIC DNA]</scope>
    <source>
        <strain evidence="3 4">CT-R113</strain>
    </source>
</reference>
<name>A0ABU7KBB5_9ACTN</name>
<sequence length="124" mass="12259">MTVLSPAPILLAALSAVLLVVVGIGVLILTVSAPPGRRGLVATAGSLITAGALLEGAVRVGGFYLHTTLGYGALPPFLFALADLVLAAGLMLLVIAATRRPQTPDGPPGAPPLPGSGPRAHQAS</sequence>
<feature type="transmembrane region" description="Helical" evidence="2">
    <location>
        <begin position="41"/>
        <end position="65"/>
    </location>
</feature>
<comment type="caution">
    <text evidence="3">The sequence shown here is derived from an EMBL/GenBank/DDBJ whole genome shotgun (WGS) entry which is preliminary data.</text>
</comment>
<gene>
    <name evidence="3" type="ORF">Q8791_20125</name>
</gene>
<keyword evidence="2" id="KW-1133">Transmembrane helix</keyword>
<proteinExistence type="predicted"/>
<dbReference type="RefSeq" id="WP_330093305.1">
    <property type="nucleotide sequence ID" value="NZ_JAUZMY010000020.1"/>
</dbReference>
<dbReference type="EMBL" id="JAUZMY010000020">
    <property type="protein sequence ID" value="MEE2039533.1"/>
    <property type="molecule type" value="Genomic_DNA"/>
</dbReference>
<protein>
    <submittedName>
        <fullName evidence="3">Uncharacterized protein</fullName>
    </submittedName>
</protein>
<accession>A0ABU7KBB5</accession>
<keyword evidence="2" id="KW-0472">Membrane</keyword>
<feature type="transmembrane region" description="Helical" evidence="2">
    <location>
        <begin position="6"/>
        <end position="29"/>
    </location>
</feature>
<evidence type="ECO:0000256" key="2">
    <source>
        <dbReference type="SAM" id="Phobius"/>
    </source>
</evidence>
<keyword evidence="4" id="KW-1185">Reference proteome</keyword>
<organism evidence="3 4">
    <name type="scientific">Nocardiopsis codii</name>
    <dbReference type="NCBI Taxonomy" id="3065942"/>
    <lineage>
        <taxon>Bacteria</taxon>
        <taxon>Bacillati</taxon>
        <taxon>Actinomycetota</taxon>
        <taxon>Actinomycetes</taxon>
        <taxon>Streptosporangiales</taxon>
        <taxon>Nocardiopsidaceae</taxon>
        <taxon>Nocardiopsis</taxon>
    </lineage>
</organism>
<feature type="compositionally biased region" description="Pro residues" evidence="1">
    <location>
        <begin position="104"/>
        <end position="115"/>
    </location>
</feature>
<dbReference type="Proteomes" id="UP001356095">
    <property type="component" value="Unassembled WGS sequence"/>
</dbReference>
<evidence type="ECO:0000256" key="1">
    <source>
        <dbReference type="SAM" id="MobiDB-lite"/>
    </source>
</evidence>
<evidence type="ECO:0000313" key="4">
    <source>
        <dbReference type="Proteomes" id="UP001356095"/>
    </source>
</evidence>